<proteinExistence type="predicted"/>
<dbReference type="Proteomes" id="UP000887159">
    <property type="component" value="Unassembled WGS sequence"/>
</dbReference>
<keyword evidence="2" id="KW-1185">Reference proteome</keyword>
<sequence>MRRVSRRPELPMAPVQIPHVLEPVQIPLVPQPPVQIPQVPQPPVQIPQVPQPPVQIPQVPQPPLQIPPVQISDVPDPVQISVSQVPQPPVPFQDVPDPRQIPHVPNLGTLGRFHMFQTLCRFYMSQKLCRFPQSSTLWTLWSRRMHSTSSCRSYLDPQPKKSSCFTRYPLFLMNGFGTTLVGPVSTSTTIVFGNLGRWPNRVTYYETEYPYTIFLEPNFGVHVPRLLGKIVIVFTSPLDLTWDKGVDLKFFRVSRPPSRQVWKEYQPQNTKAYPLDLTHCT</sequence>
<accession>A0A8X6RMG6</accession>
<protein>
    <submittedName>
        <fullName evidence="1">Uncharacterized protein</fullName>
    </submittedName>
</protein>
<dbReference type="EMBL" id="BMAU01021185">
    <property type="protein sequence ID" value="GFX95284.1"/>
    <property type="molecule type" value="Genomic_DNA"/>
</dbReference>
<reference evidence="1" key="1">
    <citation type="submission" date="2020-08" db="EMBL/GenBank/DDBJ databases">
        <title>Multicomponent nature underlies the extraordinary mechanical properties of spider dragline silk.</title>
        <authorList>
            <person name="Kono N."/>
            <person name="Nakamura H."/>
            <person name="Mori M."/>
            <person name="Yoshida Y."/>
            <person name="Ohtoshi R."/>
            <person name="Malay A.D."/>
            <person name="Moran D.A.P."/>
            <person name="Tomita M."/>
            <person name="Numata K."/>
            <person name="Arakawa K."/>
        </authorList>
    </citation>
    <scope>NUCLEOTIDE SEQUENCE</scope>
</reference>
<evidence type="ECO:0000313" key="1">
    <source>
        <dbReference type="EMBL" id="GFX95284.1"/>
    </source>
</evidence>
<gene>
    <name evidence="1" type="primary">AVEN_202092_1</name>
    <name evidence="1" type="ORF">TNCV_848741</name>
</gene>
<dbReference type="AlphaFoldDB" id="A0A8X6RMG6"/>
<organism evidence="1 2">
    <name type="scientific">Trichonephila clavipes</name>
    <name type="common">Golden silk orbweaver</name>
    <name type="synonym">Nephila clavipes</name>
    <dbReference type="NCBI Taxonomy" id="2585209"/>
    <lineage>
        <taxon>Eukaryota</taxon>
        <taxon>Metazoa</taxon>
        <taxon>Ecdysozoa</taxon>
        <taxon>Arthropoda</taxon>
        <taxon>Chelicerata</taxon>
        <taxon>Arachnida</taxon>
        <taxon>Araneae</taxon>
        <taxon>Araneomorphae</taxon>
        <taxon>Entelegynae</taxon>
        <taxon>Araneoidea</taxon>
        <taxon>Nephilidae</taxon>
        <taxon>Trichonephila</taxon>
    </lineage>
</organism>
<comment type="caution">
    <text evidence="1">The sequence shown here is derived from an EMBL/GenBank/DDBJ whole genome shotgun (WGS) entry which is preliminary data.</text>
</comment>
<evidence type="ECO:0000313" key="2">
    <source>
        <dbReference type="Proteomes" id="UP000887159"/>
    </source>
</evidence>
<name>A0A8X6RMG6_TRICX</name>